<dbReference type="InterPro" id="IPR005151">
    <property type="entry name" value="Tail-specific_protease"/>
</dbReference>
<dbReference type="Gene3D" id="3.90.226.10">
    <property type="entry name" value="2-enoyl-CoA Hydratase, Chain A, domain 1"/>
    <property type="match status" value="1"/>
</dbReference>
<dbReference type="EC" id="3.4.-.-" evidence="3"/>
<dbReference type="RefSeq" id="WP_386096360.1">
    <property type="nucleotide sequence ID" value="NZ_JBHUOZ010000001.1"/>
</dbReference>
<dbReference type="SUPFAM" id="SSF52096">
    <property type="entry name" value="ClpP/crotonase"/>
    <property type="match status" value="1"/>
</dbReference>
<organism evidence="3 4">
    <name type="scientific">Terrimonas rubra</name>
    <dbReference type="NCBI Taxonomy" id="1035890"/>
    <lineage>
        <taxon>Bacteria</taxon>
        <taxon>Pseudomonadati</taxon>
        <taxon>Bacteroidota</taxon>
        <taxon>Chitinophagia</taxon>
        <taxon>Chitinophagales</taxon>
        <taxon>Chitinophagaceae</taxon>
        <taxon>Terrimonas</taxon>
    </lineage>
</organism>
<sequence length="336" mass="36965">MILRTLILLLLFTRLAAAAQAQLPDSIKKHIDSCLAILETNSLYSPSVNWQKTRQRVFAKAKNAKTKAGTFEALKIAFDALGDKHAMYYHYDDQYKLSNDVLMARYTDSIKAAWLEGPRIVQRMMNGIAYLRVPFIGVNKQKDIDERANALYRAVKDLQEQAPTGWIIDLRLNGGGNIRPMLAGLAPFFPDGTVSYYLDHHGQASDKSAFKDGQFLMDGVVQAKIDSLIPGFPQAKIAVLTGAGTGSSGELTAAIFKQREHTKLFGEATAGLANATAGFVIGKEVYFLISTARIADKHQQALPEVVLPDITIKGNDAFHAIDKDLTVLAALQWLQQ</sequence>
<dbReference type="GO" id="GO:0016787">
    <property type="term" value="F:hydrolase activity"/>
    <property type="evidence" value="ECO:0007669"/>
    <property type="project" value="UniProtKB-KW"/>
</dbReference>
<keyword evidence="3" id="KW-0378">Hydrolase</keyword>
<comment type="caution">
    <text evidence="3">The sequence shown here is derived from an EMBL/GenBank/DDBJ whole genome shotgun (WGS) entry which is preliminary data.</text>
</comment>
<feature type="chain" id="PRO_5046755334" evidence="1">
    <location>
        <begin position="22"/>
        <end position="336"/>
    </location>
</feature>
<dbReference type="EMBL" id="JBHUOZ010000001">
    <property type="protein sequence ID" value="MFD2919305.1"/>
    <property type="molecule type" value="Genomic_DNA"/>
</dbReference>
<dbReference type="Pfam" id="PF03572">
    <property type="entry name" value="Peptidase_S41"/>
    <property type="match status" value="1"/>
</dbReference>
<dbReference type="Proteomes" id="UP001597511">
    <property type="component" value="Unassembled WGS sequence"/>
</dbReference>
<evidence type="ECO:0000259" key="2">
    <source>
        <dbReference type="SMART" id="SM00245"/>
    </source>
</evidence>
<proteinExistence type="predicted"/>
<dbReference type="PANTHER" id="PTHR32060">
    <property type="entry name" value="TAIL-SPECIFIC PROTEASE"/>
    <property type="match status" value="1"/>
</dbReference>
<accession>A0ABW6A1X6</accession>
<evidence type="ECO:0000256" key="1">
    <source>
        <dbReference type="SAM" id="SignalP"/>
    </source>
</evidence>
<dbReference type="InterPro" id="IPR029045">
    <property type="entry name" value="ClpP/crotonase-like_dom_sf"/>
</dbReference>
<keyword evidence="4" id="KW-1185">Reference proteome</keyword>
<protein>
    <submittedName>
        <fullName evidence="3">S41 family peptidase</fullName>
        <ecNumber evidence="3">3.4.-.-</ecNumber>
    </submittedName>
</protein>
<dbReference type="PANTHER" id="PTHR32060:SF30">
    <property type="entry name" value="CARBOXY-TERMINAL PROCESSING PROTEASE CTPA"/>
    <property type="match status" value="1"/>
</dbReference>
<dbReference type="SMART" id="SM00245">
    <property type="entry name" value="TSPc"/>
    <property type="match status" value="1"/>
</dbReference>
<feature type="signal peptide" evidence="1">
    <location>
        <begin position="1"/>
        <end position="21"/>
    </location>
</feature>
<feature type="domain" description="Tail specific protease" evidence="2">
    <location>
        <begin position="96"/>
        <end position="313"/>
    </location>
</feature>
<keyword evidence="1" id="KW-0732">Signal</keyword>
<evidence type="ECO:0000313" key="4">
    <source>
        <dbReference type="Proteomes" id="UP001597511"/>
    </source>
</evidence>
<gene>
    <name evidence="3" type="ORF">ACFS6H_06240</name>
</gene>
<evidence type="ECO:0000313" key="3">
    <source>
        <dbReference type="EMBL" id="MFD2919305.1"/>
    </source>
</evidence>
<name>A0ABW6A1X6_9BACT</name>
<reference evidence="4" key="1">
    <citation type="journal article" date="2019" name="Int. J. Syst. Evol. Microbiol.">
        <title>The Global Catalogue of Microorganisms (GCM) 10K type strain sequencing project: providing services to taxonomists for standard genome sequencing and annotation.</title>
        <authorList>
            <consortium name="The Broad Institute Genomics Platform"/>
            <consortium name="The Broad Institute Genome Sequencing Center for Infectious Disease"/>
            <person name="Wu L."/>
            <person name="Ma J."/>
        </authorList>
    </citation>
    <scope>NUCLEOTIDE SEQUENCE [LARGE SCALE GENOMIC DNA]</scope>
    <source>
        <strain evidence="4">KCTC 23299</strain>
    </source>
</reference>